<keyword evidence="1" id="KW-0812">Transmembrane</keyword>
<feature type="transmembrane region" description="Helical" evidence="1">
    <location>
        <begin position="42"/>
        <end position="61"/>
    </location>
</feature>
<keyword evidence="1" id="KW-0472">Membrane</keyword>
<sequence length="108" mass="10989">MFLGLSQDQWKSLLRTAACIGLTWLVSSGRLSNEQAGQLTNLVAQAAPIIAIVGTVVWGIITRSPANIALSVGAMPGVTVRVDTATATAPATVVAAAMDKADNGVSPT</sequence>
<keyword evidence="1" id="KW-1133">Transmembrane helix</keyword>
<evidence type="ECO:0000256" key="1">
    <source>
        <dbReference type="SAM" id="Phobius"/>
    </source>
</evidence>
<organism evidence="2">
    <name type="scientific">uncultured Caudovirales phage</name>
    <dbReference type="NCBI Taxonomy" id="2100421"/>
    <lineage>
        <taxon>Viruses</taxon>
        <taxon>Duplodnaviria</taxon>
        <taxon>Heunggongvirae</taxon>
        <taxon>Uroviricota</taxon>
        <taxon>Caudoviricetes</taxon>
        <taxon>Peduoviridae</taxon>
        <taxon>Maltschvirus</taxon>
        <taxon>Maltschvirus maltsch</taxon>
    </lineage>
</organism>
<accession>A0A6J5PGU5</accession>
<gene>
    <name evidence="3" type="ORF">UFOVP1413_55</name>
    <name evidence="2" type="ORF">UFOVP893_49</name>
</gene>
<name>A0A6J5PGU5_9CAUD</name>
<dbReference type="Pfam" id="PF23987">
    <property type="entry name" value="Phage_holin_10"/>
    <property type="match status" value="1"/>
</dbReference>
<dbReference type="InterPro" id="IPR058159">
    <property type="entry name" value="Phage_holin_10"/>
</dbReference>
<evidence type="ECO:0000313" key="3">
    <source>
        <dbReference type="EMBL" id="CAB4210857.1"/>
    </source>
</evidence>
<dbReference type="EMBL" id="LR796841">
    <property type="protein sequence ID" value="CAB4169116.1"/>
    <property type="molecule type" value="Genomic_DNA"/>
</dbReference>
<evidence type="ECO:0008006" key="4">
    <source>
        <dbReference type="Google" id="ProtNLM"/>
    </source>
</evidence>
<evidence type="ECO:0000313" key="2">
    <source>
        <dbReference type="EMBL" id="CAB4169116.1"/>
    </source>
</evidence>
<protein>
    <recommendedName>
        <fullName evidence="4">Holin</fullName>
    </recommendedName>
</protein>
<reference evidence="2" key="1">
    <citation type="submission" date="2020-05" db="EMBL/GenBank/DDBJ databases">
        <authorList>
            <person name="Chiriac C."/>
            <person name="Salcher M."/>
            <person name="Ghai R."/>
            <person name="Kavagutti S V."/>
        </authorList>
    </citation>
    <scope>NUCLEOTIDE SEQUENCE</scope>
</reference>
<proteinExistence type="predicted"/>
<dbReference type="EMBL" id="LR797364">
    <property type="protein sequence ID" value="CAB4210857.1"/>
    <property type="molecule type" value="Genomic_DNA"/>
</dbReference>